<dbReference type="EMBL" id="AKWE02000128">
    <property type="protein sequence ID" value="EMO57185.1"/>
    <property type="molecule type" value="Genomic_DNA"/>
</dbReference>
<name>M6VK35_9LEPT</name>
<dbReference type="Proteomes" id="UP000012149">
    <property type="component" value="Unassembled WGS sequence"/>
</dbReference>
<organism evidence="1 2">
    <name type="scientific">Leptospira santarosai str. CBC1416</name>
    <dbReference type="NCBI Taxonomy" id="1193059"/>
    <lineage>
        <taxon>Bacteria</taxon>
        <taxon>Pseudomonadati</taxon>
        <taxon>Spirochaetota</taxon>
        <taxon>Spirochaetia</taxon>
        <taxon>Leptospirales</taxon>
        <taxon>Leptospiraceae</taxon>
        <taxon>Leptospira</taxon>
    </lineage>
</organism>
<evidence type="ECO:0000313" key="1">
    <source>
        <dbReference type="EMBL" id="EMO57185.1"/>
    </source>
</evidence>
<evidence type="ECO:0000313" key="2">
    <source>
        <dbReference type="Proteomes" id="UP000012149"/>
    </source>
</evidence>
<proteinExistence type="predicted"/>
<dbReference type="AlphaFoldDB" id="M6VK35"/>
<gene>
    <name evidence="1" type="ORF">LEP1GSC161_0404</name>
</gene>
<sequence length="42" mass="4786">MWELLQFQQNYQTIGPISFEVSERALSMRFSIGALCFGVNSS</sequence>
<comment type="caution">
    <text evidence="1">The sequence shown here is derived from an EMBL/GenBank/DDBJ whole genome shotgun (WGS) entry which is preliminary data.</text>
</comment>
<reference evidence="1 2" key="1">
    <citation type="submission" date="2013-01" db="EMBL/GenBank/DDBJ databases">
        <authorList>
            <person name="Harkins D.M."/>
            <person name="Durkin A.S."/>
            <person name="Brinkac L.M."/>
            <person name="Haft D.H."/>
            <person name="Selengut J.D."/>
            <person name="Sanka R."/>
            <person name="DePew J."/>
            <person name="Purushe J."/>
            <person name="Matthias M.A."/>
            <person name="Vinetz J.M."/>
            <person name="Sutton G.G."/>
            <person name="Nierman W.C."/>
            <person name="Fouts D.E."/>
        </authorList>
    </citation>
    <scope>NUCLEOTIDE SEQUENCE [LARGE SCALE GENOMIC DNA]</scope>
    <source>
        <strain evidence="1 2">CBC1416</strain>
    </source>
</reference>
<accession>M6VK35</accession>
<protein>
    <submittedName>
        <fullName evidence="1">Uncharacterized protein</fullName>
    </submittedName>
</protein>